<keyword evidence="5 10" id="KW-1029">Fimbrium biogenesis</keyword>
<keyword evidence="7 11" id="KW-0732">Signal</keyword>
<evidence type="ECO:0000256" key="2">
    <source>
        <dbReference type="ARBA" id="ARBA00008064"/>
    </source>
</evidence>
<proteinExistence type="inferred from homology"/>
<comment type="subcellular location">
    <subcellularLocation>
        <location evidence="1 10">Cell outer membrane</location>
        <topology evidence="1 10">Multi-pass membrane protein</topology>
    </subcellularLocation>
</comment>
<dbReference type="Pfam" id="PF00577">
    <property type="entry name" value="Usher"/>
    <property type="match status" value="1"/>
</dbReference>
<dbReference type="GO" id="GO:0009279">
    <property type="term" value="C:cell outer membrane"/>
    <property type="evidence" value="ECO:0007669"/>
    <property type="project" value="UniProtKB-SubCell"/>
</dbReference>
<evidence type="ECO:0000256" key="10">
    <source>
        <dbReference type="RuleBase" id="RU003884"/>
    </source>
</evidence>
<reference evidence="15" key="1">
    <citation type="submission" date="2015-06" db="EMBL/GenBank/DDBJ databases">
        <authorList>
            <person name="Urmite Genomes"/>
        </authorList>
    </citation>
    <scope>NUCLEOTIDE SEQUENCE [LARGE SCALE GENOMIC DNA]</scope>
    <source>
        <strain evidence="15">CSUR P1867</strain>
    </source>
</reference>
<dbReference type="InterPro" id="IPR043142">
    <property type="entry name" value="PapC-like_C_sf"/>
</dbReference>
<dbReference type="Pfam" id="PF13954">
    <property type="entry name" value="PapC_N"/>
    <property type="match status" value="1"/>
</dbReference>
<dbReference type="Proteomes" id="UP000183920">
    <property type="component" value="Unassembled WGS sequence"/>
</dbReference>
<evidence type="ECO:0000256" key="6">
    <source>
        <dbReference type="ARBA" id="ARBA00022692"/>
    </source>
</evidence>
<keyword evidence="3 10" id="KW-0813">Transport</keyword>
<sequence precursor="true">MKMNKICISLILYLGYTASLYAEGSNLDNLYFDPDFLELPNKSSIDLSQFENNEQLPGNYYVDIYVNTNLIGTENIKFEKIDNGKLIPCLSISDLTKFGIKISEYKGLEEKGNNCVNLSAIPNATSEFKFNSQRLYLSIPQIAMNKNPRGFVDLNNIDNGITALLLNYSYSGSKNYDRKSNGSNTTSNYINLRPGINIGPWRLRNYTTWSNSDDKSSKWDTVYTYLSRSINQLKSQLVLGDGVSPSSVFDSVPFRGIQLGTDDDMYPESVRGYAPVVRGIARSNAQITIRQNGYTIYQTEVAAGPFEINDLYPTGSSGDLYVTIKESNGREQHQIIPFASLPVLQREGYVSYSITGGEYRAYDKEIEKQKFGQLTLIYGLPYGATAYGGSQLSNNYQAYSIGVGQNLGALGAISIDVTQANSKLNNGDTSRGQSYRFRYNKNLNTIGTNIALAGYRYSTDGYYSLAEVFDEYRNGISAPEIERRRNRAEITINQNLGEQYGSLSIGYVRENYWNSDRKTQSATVGYNNSWQGISYGLNYTYNKNTNNYSYRSSSYSKSSDDHQLALSVSAPFSVFDDTFYYNFNTNSSSQSPSTGSVGLSASQLNNRLNWSLQQAFTNQDQGSSGNLNASYKGKYGEMTGGSGYSKDNYNLYYGVNGSLVAHSGGVVLGQQLGETSAIVNIPEAYDVAVLNQAGVETNSYGYALVPYITPYRKNTIDIDTSALPENTEMALTSQTVSPSRGALVKANFSANVGYRALIVLTLENGEFIPFGSQVIFKDNPQLNNIVGNDGEVYLSGLNEKGQFIVKYNDKQCSANYNLLGISHYLGLYKTTVVCHK</sequence>
<evidence type="ECO:0000256" key="11">
    <source>
        <dbReference type="SAM" id="SignalP"/>
    </source>
</evidence>
<dbReference type="PANTHER" id="PTHR30451">
    <property type="entry name" value="OUTER MEMBRANE USHER PROTEIN"/>
    <property type="match status" value="1"/>
</dbReference>
<feature type="domain" description="PapC-like C-terminal" evidence="12">
    <location>
        <begin position="757"/>
        <end position="818"/>
    </location>
</feature>
<dbReference type="RefSeq" id="WP_072065131.1">
    <property type="nucleotide sequence ID" value="NZ_CVRY01000008.1"/>
</dbReference>
<evidence type="ECO:0000256" key="9">
    <source>
        <dbReference type="ARBA" id="ARBA00023237"/>
    </source>
</evidence>
<dbReference type="PROSITE" id="PS01151">
    <property type="entry name" value="FIMBRIAL_USHER"/>
    <property type="match status" value="1"/>
</dbReference>
<dbReference type="Gene3D" id="2.60.40.3110">
    <property type="match status" value="1"/>
</dbReference>
<dbReference type="AlphaFoldDB" id="A0A0G4QHG3"/>
<organism evidence="14 15">
    <name type="scientific">Proteus penneri</name>
    <dbReference type="NCBI Taxonomy" id="102862"/>
    <lineage>
        <taxon>Bacteria</taxon>
        <taxon>Pseudomonadati</taxon>
        <taxon>Pseudomonadota</taxon>
        <taxon>Gammaproteobacteria</taxon>
        <taxon>Enterobacterales</taxon>
        <taxon>Morganellaceae</taxon>
        <taxon>Proteus</taxon>
    </lineage>
</organism>
<evidence type="ECO:0000256" key="3">
    <source>
        <dbReference type="ARBA" id="ARBA00022448"/>
    </source>
</evidence>
<dbReference type="GO" id="GO:0015473">
    <property type="term" value="F:fimbrial usher porin activity"/>
    <property type="evidence" value="ECO:0007669"/>
    <property type="project" value="InterPro"/>
</dbReference>
<dbReference type="Gene3D" id="3.10.20.410">
    <property type="match status" value="1"/>
</dbReference>
<evidence type="ECO:0000313" key="15">
    <source>
        <dbReference type="Proteomes" id="UP000183920"/>
    </source>
</evidence>
<keyword evidence="9 10" id="KW-0998">Cell outer membrane</keyword>
<protein>
    <submittedName>
        <fullName evidence="14">Outer membrane usher protein FimD</fullName>
    </submittedName>
</protein>
<dbReference type="GO" id="GO:0009297">
    <property type="term" value="P:pilus assembly"/>
    <property type="evidence" value="ECO:0007669"/>
    <property type="project" value="InterPro"/>
</dbReference>
<comment type="similarity">
    <text evidence="2 10">Belongs to the fimbrial export usher family.</text>
</comment>
<evidence type="ECO:0000259" key="13">
    <source>
        <dbReference type="Pfam" id="PF13954"/>
    </source>
</evidence>
<gene>
    <name evidence="14" type="primary">fimD_5</name>
    <name evidence="14" type="ORF">BN1804_03467</name>
</gene>
<evidence type="ECO:0000256" key="1">
    <source>
        <dbReference type="ARBA" id="ARBA00004571"/>
    </source>
</evidence>
<dbReference type="FunFam" id="2.60.40.3110:FF:000001">
    <property type="entry name" value="Putative fimbrial outer membrane usher"/>
    <property type="match status" value="1"/>
</dbReference>
<evidence type="ECO:0000259" key="12">
    <source>
        <dbReference type="Pfam" id="PF13953"/>
    </source>
</evidence>
<dbReference type="PANTHER" id="PTHR30451:SF21">
    <property type="entry name" value="FIMBRIAL USHER DOMAIN-CONTAINING PROTEIN YDET-RELATED"/>
    <property type="match status" value="1"/>
</dbReference>
<dbReference type="InterPro" id="IPR025949">
    <property type="entry name" value="PapC-like_C"/>
</dbReference>
<evidence type="ECO:0000313" key="14">
    <source>
        <dbReference type="EMBL" id="CRL65358.1"/>
    </source>
</evidence>
<keyword evidence="8 10" id="KW-0472">Membrane</keyword>
<dbReference type="Gene3D" id="2.60.40.2610">
    <property type="entry name" value="Outer membrane usher protein FimD, plug domain"/>
    <property type="match status" value="1"/>
</dbReference>
<dbReference type="EMBL" id="CVRY01000008">
    <property type="protein sequence ID" value="CRL65358.1"/>
    <property type="molecule type" value="Genomic_DNA"/>
</dbReference>
<feature type="chain" id="PRO_5005196276" evidence="11">
    <location>
        <begin position="23"/>
        <end position="836"/>
    </location>
</feature>
<keyword evidence="6 10" id="KW-0812">Transmembrane</keyword>
<feature type="signal peptide" evidence="11">
    <location>
        <begin position="1"/>
        <end position="22"/>
    </location>
</feature>
<dbReference type="Gene3D" id="2.60.40.2070">
    <property type="match status" value="1"/>
</dbReference>
<evidence type="ECO:0000256" key="7">
    <source>
        <dbReference type="ARBA" id="ARBA00022729"/>
    </source>
</evidence>
<dbReference type="InterPro" id="IPR000015">
    <property type="entry name" value="Fimb_usher"/>
</dbReference>
<accession>A0A0G4QHG3</accession>
<dbReference type="InterPro" id="IPR042186">
    <property type="entry name" value="FimD_plug_dom"/>
</dbReference>
<evidence type="ECO:0000256" key="8">
    <source>
        <dbReference type="ARBA" id="ARBA00023136"/>
    </source>
</evidence>
<dbReference type="InterPro" id="IPR018030">
    <property type="entry name" value="Fimbrial_membr_usher_CS"/>
</dbReference>
<dbReference type="InterPro" id="IPR025885">
    <property type="entry name" value="PapC_N"/>
</dbReference>
<evidence type="ECO:0000256" key="4">
    <source>
        <dbReference type="ARBA" id="ARBA00022452"/>
    </source>
</evidence>
<feature type="domain" description="PapC N-terminal" evidence="13">
    <location>
        <begin position="31"/>
        <end position="171"/>
    </location>
</feature>
<name>A0A0G4QHG3_9GAMM</name>
<dbReference type="SUPFAM" id="SSF141729">
    <property type="entry name" value="FimD N-terminal domain-like"/>
    <property type="match status" value="1"/>
</dbReference>
<keyword evidence="4" id="KW-1134">Transmembrane beta strand</keyword>
<dbReference type="InterPro" id="IPR037224">
    <property type="entry name" value="PapC_N_sf"/>
</dbReference>
<dbReference type="Pfam" id="PF13953">
    <property type="entry name" value="PapC_C"/>
    <property type="match status" value="1"/>
</dbReference>
<evidence type="ECO:0000256" key="5">
    <source>
        <dbReference type="ARBA" id="ARBA00022558"/>
    </source>
</evidence>